<evidence type="ECO:0000259" key="16">
    <source>
        <dbReference type="Pfam" id="PF00905"/>
    </source>
</evidence>
<keyword evidence="5 14" id="KW-0121">Carboxypeptidase</keyword>
<evidence type="ECO:0000256" key="5">
    <source>
        <dbReference type="ARBA" id="ARBA00022645"/>
    </source>
</evidence>
<dbReference type="InterPro" id="IPR036138">
    <property type="entry name" value="PBP_dimer_sf"/>
</dbReference>
<evidence type="ECO:0000256" key="7">
    <source>
        <dbReference type="ARBA" id="ARBA00022692"/>
    </source>
</evidence>
<keyword evidence="18" id="KW-0808">Transferase</keyword>
<evidence type="ECO:0000256" key="4">
    <source>
        <dbReference type="ARBA" id="ARBA00022519"/>
    </source>
</evidence>
<comment type="similarity">
    <text evidence="14">Belongs to the transpeptidase family. MrdA subfamily.</text>
</comment>
<dbReference type="InterPro" id="IPR001460">
    <property type="entry name" value="PCN-bd_Tpept"/>
</dbReference>
<evidence type="ECO:0000313" key="18">
    <source>
        <dbReference type="EMBL" id="TCP92183.1"/>
    </source>
</evidence>
<evidence type="ECO:0000256" key="8">
    <source>
        <dbReference type="ARBA" id="ARBA00022801"/>
    </source>
</evidence>
<dbReference type="RefSeq" id="WP_131978358.1">
    <property type="nucleotide sequence ID" value="NZ_SLYB01000025.1"/>
</dbReference>
<keyword evidence="7 14" id="KW-0812">Transmembrane</keyword>
<evidence type="ECO:0000256" key="1">
    <source>
        <dbReference type="ARBA" id="ARBA00004167"/>
    </source>
</evidence>
<organism evidence="18 19">
    <name type="scientific">Cricetibacter osteomyelitidis</name>
    <dbReference type="NCBI Taxonomy" id="1521931"/>
    <lineage>
        <taxon>Bacteria</taxon>
        <taxon>Pseudomonadati</taxon>
        <taxon>Pseudomonadota</taxon>
        <taxon>Gammaproteobacteria</taxon>
        <taxon>Pasteurellales</taxon>
        <taxon>Pasteurellaceae</taxon>
        <taxon>Cricetibacter</taxon>
    </lineage>
</organism>
<keyword evidence="19" id="KW-1185">Reference proteome</keyword>
<dbReference type="GO" id="GO:0071555">
    <property type="term" value="P:cell wall organization"/>
    <property type="evidence" value="ECO:0007669"/>
    <property type="project" value="UniProtKB-KW"/>
</dbReference>
<feature type="compositionally biased region" description="Low complexity" evidence="15">
    <location>
        <begin position="651"/>
        <end position="660"/>
    </location>
</feature>
<evidence type="ECO:0000256" key="15">
    <source>
        <dbReference type="SAM" id="MobiDB-lite"/>
    </source>
</evidence>
<dbReference type="SUPFAM" id="SSF56601">
    <property type="entry name" value="beta-lactamase/transpeptidase-like"/>
    <property type="match status" value="1"/>
</dbReference>
<keyword evidence="13 14" id="KW-0961">Cell wall biogenesis/degradation</keyword>
<comment type="catalytic activity">
    <reaction evidence="14">
        <text>Preferential cleavage: (Ac)2-L-Lys-D-Ala-|-D-Ala. Also transpeptidation of peptidyl-alanyl moieties that are N-acyl substituents of D-alanine.</text>
        <dbReference type="EC" id="3.4.16.4"/>
    </reaction>
</comment>
<evidence type="ECO:0000256" key="10">
    <source>
        <dbReference type="ARBA" id="ARBA00022984"/>
    </source>
</evidence>
<evidence type="ECO:0000313" key="19">
    <source>
        <dbReference type="Proteomes" id="UP000295763"/>
    </source>
</evidence>
<comment type="caution">
    <text evidence="18">The sequence shown here is derived from an EMBL/GenBank/DDBJ whole genome shotgun (WGS) entry which is preliminary data.</text>
</comment>
<dbReference type="Gene3D" id="3.40.710.10">
    <property type="entry name" value="DD-peptidase/beta-lactamase superfamily"/>
    <property type="match status" value="1"/>
</dbReference>
<comment type="function">
    <text evidence="14">Catalyzes cross-linking of the peptidoglycan cell wall.</text>
</comment>
<dbReference type="EC" id="3.4.16.4" evidence="14"/>
<keyword evidence="9 14" id="KW-0133">Cell shape</keyword>
<dbReference type="InterPro" id="IPR005311">
    <property type="entry name" value="PBP_dimer"/>
</dbReference>
<evidence type="ECO:0000256" key="9">
    <source>
        <dbReference type="ARBA" id="ARBA00022960"/>
    </source>
</evidence>
<proteinExistence type="inferred from homology"/>
<evidence type="ECO:0000256" key="13">
    <source>
        <dbReference type="ARBA" id="ARBA00023316"/>
    </source>
</evidence>
<dbReference type="AlphaFoldDB" id="A0A4V6NS48"/>
<evidence type="ECO:0000256" key="14">
    <source>
        <dbReference type="HAMAP-Rule" id="MF_02081"/>
    </source>
</evidence>
<comment type="subcellular location">
    <subcellularLocation>
        <location evidence="14">Cell inner membrane</location>
        <topology evidence="14">Single-pass membrane protein</topology>
    </subcellularLocation>
    <subcellularLocation>
        <location evidence="2">Cell membrane</location>
    </subcellularLocation>
    <subcellularLocation>
        <location evidence="1">Membrane</location>
        <topology evidence="1">Single-pass membrane protein</topology>
    </subcellularLocation>
</comment>
<dbReference type="OrthoDB" id="9766847at2"/>
<keyword evidence="11 14" id="KW-1133">Transmembrane helix</keyword>
<dbReference type="GO" id="GO:0016740">
    <property type="term" value="F:transferase activity"/>
    <property type="evidence" value="ECO:0007669"/>
    <property type="project" value="UniProtKB-KW"/>
</dbReference>
<protein>
    <recommendedName>
        <fullName evidence="14">Peptidoglycan D,D-transpeptidase MrdA</fullName>
        <ecNumber evidence="14">3.4.16.4</ecNumber>
    </recommendedName>
    <alternativeName>
        <fullName evidence="14">Penicillin-binding protein 2</fullName>
        <shortName evidence="14">PBP-2</shortName>
    </alternativeName>
</protein>
<dbReference type="FunFam" id="3.40.710.10:FF:000004">
    <property type="entry name" value="Peptidoglycan D,D-transpeptidase MrdA"/>
    <property type="match status" value="1"/>
</dbReference>
<dbReference type="GO" id="GO:0009002">
    <property type="term" value="F:serine-type D-Ala-D-Ala carboxypeptidase activity"/>
    <property type="evidence" value="ECO:0007669"/>
    <property type="project" value="UniProtKB-UniRule"/>
</dbReference>
<reference evidence="18 19" key="1">
    <citation type="submission" date="2019-03" db="EMBL/GenBank/DDBJ databases">
        <title>Genomic Encyclopedia of Type Strains, Phase IV (KMG-IV): sequencing the most valuable type-strain genomes for metagenomic binning, comparative biology and taxonomic classification.</title>
        <authorList>
            <person name="Goeker M."/>
        </authorList>
    </citation>
    <scope>NUCLEOTIDE SEQUENCE [LARGE SCALE GENOMIC DNA]</scope>
    <source>
        <strain evidence="18 19">DSM 28404</strain>
    </source>
</reference>
<evidence type="ECO:0000259" key="17">
    <source>
        <dbReference type="Pfam" id="PF03717"/>
    </source>
</evidence>
<feature type="domain" description="Penicillin-binding protein dimerisation" evidence="17">
    <location>
        <begin position="72"/>
        <end position="247"/>
    </location>
</feature>
<name>A0A4V6NS48_9PAST</name>
<dbReference type="GO" id="GO:0008360">
    <property type="term" value="P:regulation of cell shape"/>
    <property type="evidence" value="ECO:0007669"/>
    <property type="project" value="UniProtKB-KW"/>
</dbReference>
<gene>
    <name evidence="14" type="primary">mrdA</name>
    <name evidence="18" type="ORF">EDC44_12525</name>
</gene>
<dbReference type="PANTHER" id="PTHR30627:SF2">
    <property type="entry name" value="PEPTIDOGLYCAN D,D-TRANSPEPTIDASE MRDA"/>
    <property type="match status" value="1"/>
</dbReference>
<evidence type="ECO:0000256" key="6">
    <source>
        <dbReference type="ARBA" id="ARBA00022670"/>
    </source>
</evidence>
<dbReference type="Proteomes" id="UP000295763">
    <property type="component" value="Unassembled WGS sequence"/>
</dbReference>
<dbReference type="Gene3D" id="3.90.1310.10">
    <property type="entry name" value="Penicillin-binding protein 2a (Domain 2)"/>
    <property type="match status" value="1"/>
</dbReference>
<dbReference type="GO" id="GO:0008658">
    <property type="term" value="F:penicillin binding"/>
    <property type="evidence" value="ECO:0007669"/>
    <property type="project" value="UniProtKB-UniRule"/>
</dbReference>
<dbReference type="EMBL" id="SLYB01000025">
    <property type="protein sequence ID" value="TCP92183.1"/>
    <property type="molecule type" value="Genomic_DNA"/>
</dbReference>
<feature type="transmembrane region" description="Helical" evidence="14">
    <location>
        <begin position="29"/>
        <end position="50"/>
    </location>
</feature>
<comment type="pathway">
    <text evidence="14">Cell wall biogenesis; peptidoglycan biosynthesis.</text>
</comment>
<feature type="active site" description="Acyl-ester intermediate" evidence="14">
    <location>
        <position position="338"/>
    </location>
</feature>
<comment type="caution">
    <text evidence="14">Lacks conserved residue(s) required for the propagation of feature annotation.</text>
</comment>
<keyword evidence="10 14" id="KW-0573">Peptidoglycan synthesis</keyword>
<keyword evidence="12 14" id="KW-0472">Membrane</keyword>
<feature type="region of interest" description="Disordered" evidence="15">
    <location>
        <begin position="643"/>
        <end position="676"/>
    </location>
</feature>
<evidence type="ECO:0000256" key="12">
    <source>
        <dbReference type="ARBA" id="ARBA00023136"/>
    </source>
</evidence>
<keyword evidence="8 14" id="KW-0378">Hydrolase</keyword>
<dbReference type="Gene3D" id="3.30.1390.30">
    <property type="entry name" value="Penicillin-binding protein 2a, domain 3"/>
    <property type="match status" value="1"/>
</dbReference>
<feature type="domain" description="Penicillin-binding protein transpeptidase" evidence="16">
    <location>
        <begin position="279"/>
        <end position="618"/>
    </location>
</feature>
<evidence type="ECO:0000256" key="3">
    <source>
        <dbReference type="ARBA" id="ARBA00022475"/>
    </source>
</evidence>
<dbReference type="GO" id="GO:0071972">
    <property type="term" value="F:peptidoglycan L,D-transpeptidase activity"/>
    <property type="evidence" value="ECO:0007669"/>
    <property type="project" value="TreeGrafter"/>
</dbReference>
<dbReference type="InterPro" id="IPR050515">
    <property type="entry name" value="Beta-lactam/transpept"/>
</dbReference>
<keyword evidence="3 14" id="KW-1003">Cell membrane</keyword>
<dbReference type="NCBIfam" id="TIGR03423">
    <property type="entry name" value="pbp2_mrdA"/>
    <property type="match status" value="1"/>
</dbReference>
<dbReference type="InterPro" id="IPR017790">
    <property type="entry name" value="Penicillin-binding_protein_2"/>
</dbReference>
<feature type="compositionally biased region" description="Polar residues" evidence="15">
    <location>
        <begin position="661"/>
        <end position="670"/>
    </location>
</feature>
<dbReference type="HAMAP" id="MF_02081">
    <property type="entry name" value="MrdA_transpept"/>
    <property type="match status" value="1"/>
</dbReference>
<sequence length="676" mass="76376">MNWKKFFAQPVHTPIRDAKAERNLFARRALITFIGVLVLTGVLLTNLYHLQILNNEVYQTRSDGNRIKLLPLPPTRGLIYDRYGKLLAENLTFFGLYIVPEKVENLNRTLEELRPIIGLTDDDIEAFKKERRRSTRYTYILLKGDLTEEQIARFAVDQYKYPSLEVRPYFKRHYLYGEPLTPILGYVAKINDKDVERLKEKELIANYSGSHDIGKSGIEGYYEEQLHGEVGFEEVEVNNRGKQIRTLREQPAIAGKSIHLTIDLQLQLFIADLLKGQRGAVVVMDPKDSSILAMVSSPSYDNNLFVGGISSENYRKLLNDEDRPLYSRATQGAYPPASTVKPFIAVAALTENVITSGTTIYDPGYWSLPNSTKRYRDWKKSGHGSTGLVKAITESSDTFFYQTAYNMGIDRLSLWMKRFGFGLPTGIDITPETVGIMPTKEWKQKRYKKAWVQGDTIPVGIGQGYWTATPLQLAKATTVFVNNGKVNTPHLMKEVTGGTVEPYKDPLLYEDITEPKPLYWDLAKRGMYNVINSTAGTGRKAFAGASYHAAGKSGTAQVFSLKENETYNAKNLSKHLHDHAWFTAYAPYDNPEMVVSIILENAGGGSSNAAPVVRQIMDFYLNRRLPQVRSNYQPISMDTQDKQTELAVPIENENSEPNNSGQIESNNQEINTRETE</sequence>
<dbReference type="InterPro" id="IPR012338">
    <property type="entry name" value="Beta-lactam/transpept-like"/>
</dbReference>
<dbReference type="GO" id="GO:0009252">
    <property type="term" value="P:peptidoglycan biosynthetic process"/>
    <property type="evidence" value="ECO:0007669"/>
    <property type="project" value="UniProtKB-UniRule"/>
</dbReference>
<evidence type="ECO:0000256" key="2">
    <source>
        <dbReference type="ARBA" id="ARBA00004236"/>
    </source>
</evidence>
<dbReference type="GO" id="GO:0005886">
    <property type="term" value="C:plasma membrane"/>
    <property type="evidence" value="ECO:0007669"/>
    <property type="project" value="UniProtKB-SubCell"/>
</dbReference>
<keyword evidence="4 14" id="KW-0997">Cell inner membrane</keyword>
<accession>A0A4V6NS48</accession>
<dbReference type="SUPFAM" id="SSF56519">
    <property type="entry name" value="Penicillin binding protein dimerisation domain"/>
    <property type="match status" value="1"/>
</dbReference>
<dbReference type="Pfam" id="PF03717">
    <property type="entry name" value="PBP_dimer"/>
    <property type="match status" value="1"/>
</dbReference>
<evidence type="ECO:0000256" key="11">
    <source>
        <dbReference type="ARBA" id="ARBA00022989"/>
    </source>
</evidence>
<dbReference type="GO" id="GO:0006508">
    <property type="term" value="P:proteolysis"/>
    <property type="evidence" value="ECO:0007669"/>
    <property type="project" value="UniProtKB-KW"/>
</dbReference>
<dbReference type="UniPathway" id="UPA00219"/>
<dbReference type="Pfam" id="PF00905">
    <property type="entry name" value="Transpeptidase"/>
    <property type="match status" value="1"/>
</dbReference>
<keyword evidence="6 14" id="KW-0645">Protease</keyword>
<dbReference type="PANTHER" id="PTHR30627">
    <property type="entry name" value="PEPTIDOGLYCAN D,D-TRANSPEPTIDASE"/>
    <property type="match status" value="1"/>
</dbReference>